<dbReference type="InterPro" id="IPR012131">
    <property type="entry name" value="Hstdl_DH"/>
</dbReference>
<feature type="active site" description="Proton acceptor" evidence="12">
    <location>
        <position position="324"/>
    </location>
</feature>
<evidence type="ECO:0000313" key="15">
    <source>
        <dbReference type="EMBL" id="MDO3638198.1"/>
    </source>
</evidence>
<keyword evidence="10 12" id="KW-0368">Histidine biosynthesis</keyword>
<evidence type="ECO:0000256" key="13">
    <source>
        <dbReference type="PIRNR" id="PIRNR000099"/>
    </source>
</evidence>
<evidence type="ECO:0000313" key="16">
    <source>
        <dbReference type="Proteomes" id="UP001168823"/>
    </source>
</evidence>
<evidence type="ECO:0000256" key="2">
    <source>
        <dbReference type="ARBA" id="ARBA00004940"/>
    </source>
</evidence>
<organism evidence="15 16">
    <name type="scientific">Mycolicibacterium arseniciresistens</name>
    <dbReference type="NCBI Taxonomy" id="3062257"/>
    <lineage>
        <taxon>Bacteria</taxon>
        <taxon>Bacillati</taxon>
        <taxon>Actinomycetota</taxon>
        <taxon>Actinomycetes</taxon>
        <taxon>Mycobacteriales</taxon>
        <taxon>Mycobacteriaceae</taxon>
        <taxon>Mycolicibacterium</taxon>
    </lineage>
</organism>
<comment type="caution">
    <text evidence="15">The sequence shown here is derived from an EMBL/GenBank/DDBJ whole genome shotgun (WGS) entry which is preliminary data.</text>
</comment>
<evidence type="ECO:0000256" key="7">
    <source>
        <dbReference type="ARBA" id="ARBA00022833"/>
    </source>
</evidence>
<dbReference type="PRINTS" id="PR00083">
    <property type="entry name" value="HOLDHDRGNASE"/>
</dbReference>
<keyword evidence="16" id="KW-1185">Reference proteome</keyword>
<dbReference type="Gene3D" id="3.40.50.1980">
    <property type="entry name" value="Nitrogenase molybdenum iron protein domain"/>
    <property type="match status" value="2"/>
</dbReference>
<keyword evidence="8 12" id="KW-0560">Oxidoreductase</keyword>
<name>A0ABT8UK75_9MYCO</name>
<proteinExistence type="inferred from homology"/>
<dbReference type="PIRSF" id="PIRSF000099">
    <property type="entry name" value="Histidinol_dh"/>
    <property type="match status" value="1"/>
</dbReference>
<evidence type="ECO:0000256" key="14">
    <source>
        <dbReference type="RuleBase" id="RU004175"/>
    </source>
</evidence>
<evidence type="ECO:0000256" key="6">
    <source>
        <dbReference type="ARBA" id="ARBA00022723"/>
    </source>
</evidence>
<comment type="catalytic activity">
    <reaction evidence="11 12">
        <text>L-histidinol + 2 NAD(+) + H2O = L-histidine + 2 NADH + 3 H(+)</text>
        <dbReference type="Rhea" id="RHEA:20641"/>
        <dbReference type="ChEBI" id="CHEBI:15377"/>
        <dbReference type="ChEBI" id="CHEBI:15378"/>
        <dbReference type="ChEBI" id="CHEBI:57540"/>
        <dbReference type="ChEBI" id="CHEBI:57595"/>
        <dbReference type="ChEBI" id="CHEBI:57699"/>
        <dbReference type="ChEBI" id="CHEBI:57945"/>
        <dbReference type="EC" id="1.1.1.23"/>
    </reaction>
</comment>
<evidence type="ECO:0000256" key="5">
    <source>
        <dbReference type="ARBA" id="ARBA00016531"/>
    </source>
</evidence>
<evidence type="ECO:0000256" key="8">
    <source>
        <dbReference type="ARBA" id="ARBA00023002"/>
    </source>
</evidence>
<dbReference type="InterPro" id="IPR022695">
    <property type="entry name" value="Histidinol_DH_monofunct"/>
</dbReference>
<feature type="binding site" evidence="12">
    <location>
        <position position="210"/>
    </location>
    <ligand>
        <name>NAD(+)</name>
        <dbReference type="ChEBI" id="CHEBI:57540"/>
    </ligand>
</feature>
<keyword evidence="7 12" id="KW-0862">Zinc</keyword>
<evidence type="ECO:0000256" key="10">
    <source>
        <dbReference type="ARBA" id="ARBA00023102"/>
    </source>
</evidence>
<feature type="binding site" evidence="12">
    <location>
        <position position="325"/>
    </location>
    <ligand>
        <name>substrate</name>
    </ligand>
</feature>
<feature type="binding site" evidence="12">
    <location>
        <position position="258"/>
    </location>
    <ligand>
        <name>Zn(2+)</name>
        <dbReference type="ChEBI" id="CHEBI:29105"/>
    </ligand>
</feature>
<dbReference type="SUPFAM" id="SSF53720">
    <property type="entry name" value="ALDH-like"/>
    <property type="match status" value="1"/>
</dbReference>
<feature type="binding site" evidence="12">
    <location>
        <position position="417"/>
    </location>
    <ligand>
        <name>Zn(2+)</name>
        <dbReference type="ChEBI" id="CHEBI:29105"/>
    </ligand>
</feature>
<evidence type="ECO:0000256" key="3">
    <source>
        <dbReference type="ARBA" id="ARBA00010178"/>
    </source>
</evidence>
<dbReference type="Gene3D" id="1.20.5.1300">
    <property type="match status" value="1"/>
</dbReference>
<feature type="binding site" evidence="12">
    <location>
        <position position="255"/>
    </location>
    <ligand>
        <name>substrate</name>
    </ligand>
</feature>
<dbReference type="PANTHER" id="PTHR21256">
    <property type="entry name" value="HISTIDINOL DEHYDROGENASE HDH"/>
    <property type="match status" value="1"/>
</dbReference>
<dbReference type="InterPro" id="IPR001692">
    <property type="entry name" value="Histidinol_DH_CS"/>
</dbReference>
<dbReference type="Proteomes" id="UP001168823">
    <property type="component" value="Unassembled WGS sequence"/>
</dbReference>
<feature type="binding site" evidence="12">
    <location>
        <position position="118"/>
    </location>
    <ligand>
        <name>NAD(+)</name>
        <dbReference type="ChEBI" id="CHEBI:57540"/>
    </ligand>
</feature>
<evidence type="ECO:0000256" key="4">
    <source>
        <dbReference type="ARBA" id="ARBA00012965"/>
    </source>
</evidence>
<dbReference type="EMBL" id="JAUMSQ010000185">
    <property type="protein sequence ID" value="MDO3638198.1"/>
    <property type="molecule type" value="Genomic_DNA"/>
</dbReference>
<feature type="binding site" evidence="12">
    <location>
        <position position="182"/>
    </location>
    <ligand>
        <name>NAD(+)</name>
        <dbReference type="ChEBI" id="CHEBI:57540"/>
    </ligand>
</feature>
<keyword evidence="9 12" id="KW-0520">NAD</keyword>
<dbReference type="HAMAP" id="MF_01024">
    <property type="entry name" value="HisD"/>
    <property type="match status" value="1"/>
</dbReference>
<feature type="binding site" evidence="12">
    <location>
        <position position="255"/>
    </location>
    <ligand>
        <name>Zn(2+)</name>
        <dbReference type="ChEBI" id="CHEBI:29105"/>
    </ligand>
</feature>
<feature type="binding site" evidence="12">
    <location>
        <position position="417"/>
    </location>
    <ligand>
        <name>substrate</name>
    </ligand>
</feature>
<feature type="binding site" evidence="12">
    <location>
        <position position="358"/>
    </location>
    <ligand>
        <name>substrate</name>
    </ligand>
</feature>
<feature type="binding site" evidence="12">
    <location>
        <position position="358"/>
    </location>
    <ligand>
        <name>Zn(2+)</name>
        <dbReference type="ChEBI" id="CHEBI:29105"/>
    </ligand>
</feature>
<evidence type="ECO:0000256" key="11">
    <source>
        <dbReference type="ARBA" id="ARBA00049489"/>
    </source>
</evidence>
<dbReference type="EC" id="1.1.1.23" evidence="4 12"/>
<feature type="active site" description="Proton acceptor" evidence="12">
    <location>
        <position position="325"/>
    </location>
</feature>
<sequence length="427" mass="44294">MTAAQLRAALPRGGVDVESVVPRVRPIVDAVAERGAEAALEYGETFDGVRPAAVRVPVAELGAALDALPADVRVALEVAIERTRAVHADQRRTDTTTTLGPGATVTERWVPVERVGLYVPGGNAVYPSSVVMNVVPAQIAGVDSLVIASPPQAAFGGLPHPTILAAAALLGVDEVWAVGGAQAVALLAYGGADTDGAELAAVDMITGPGNIYVTAAKRICRSQVGIDAEAGPTEIAILADHTADPVHVAADLISQAEHDEMAASVLVTDSVALADATERELAEQLRTTVHRKRVTTALAGRQSAIVLVDDLDAGVRTVNAYAAEHLEIQTVDAPQVALRIRSAGAIFVGPYSPVSLGDYCAGSNHVLPTAGCARHSSGLSVQTFLRGIHVVDYTEAALKDVSGYVITLANAEDLPGHGEAVRRRFER</sequence>
<feature type="binding site" evidence="12">
    <location>
        <position position="233"/>
    </location>
    <ligand>
        <name>substrate</name>
    </ligand>
</feature>
<dbReference type="PANTHER" id="PTHR21256:SF2">
    <property type="entry name" value="HISTIDINE BIOSYNTHESIS TRIFUNCTIONAL PROTEIN"/>
    <property type="match status" value="1"/>
</dbReference>
<gene>
    <name evidence="12 15" type="primary">hisD</name>
    <name evidence="15" type="ORF">Q2100_20840</name>
</gene>
<dbReference type="PROSITE" id="PS00611">
    <property type="entry name" value="HISOL_DEHYDROGENASE"/>
    <property type="match status" value="1"/>
</dbReference>
<feature type="binding site" evidence="12">
    <location>
        <position position="258"/>
    </location>
    <ligand>
        <name>substrate</name>
    </ligand>
</feature>
<feature type="binding site" evidence="12">
    <location>
        <position position="412"/>
    </location>
    <ligand>
        <name>substrate</name>
    </ligand>
</feature>
<comment type="pathway">
    <text evidence="2 12">Amino-acid biosynthesis; L-histidine biosynthesis; L-histidine from 5-phospho-alpha-D-ribose 1-diphosphate: step 9/9.</text>
</comment>
<protein>
    <recommendedName>
        <fullName evidence="5 12">Histidinol dehydrogenase</fullName>
        <shortName evidence="12">HDH</shortName>
        <ecNumber evidence="4 12">1.1.1.23</ecNumber>
    </recommendedName>
</protein>
<comment type="similarity">
    <text evidence="3 12 13 14">Belongs to the histidinol dehydrogenase family.</text>
</comment>
<reference evidence="15" key="1">
    <citation type="submission" date="2023-07" db="EMBL/GenBank/DDBJ databases">
        <title>Mycolicibacterium sp. nov., a novel bacterial species.</title>
        <authorList>
            <person name="Cao Y."/>
        </authorList>
    </citation>
    <scope>NUCLEOTIDE SEQUENCE</scope>
    <source>
        <strain evidence="15">KC 300</strain>
    </source>
</reference>
<dbReference type="NCBIfam" id="TIGR00069">
    <property type="entry name" value="hisD"/>
    <property type="match status" value="1"/>
</dbReference>
<evidence type="ECO:0000256" key="12">
    <source>
        <dbReference type="HAMAP-Rule" id="MF_01024"/>
    </source>
</evidence>
<dbReference type="CDD" id="cd06572">
    <property type="entry name" value="Histidinol_dh"/>
    <property type="match status" value="1"/>
</dbReference>
<dbReference type="Pfam" id="PF00815">
    <property type="entry name" value="Histidinol_dh"/>
    <property type="match status" value="1"/>
</dbReference>
<evidence type="ECO:0000256" key="9">
    <source>
        <dbReference type="ARBA" id="ARBA00023027"/>
    </source>
</evidence>
<dbReference type="GO" id="GO:0004399">
    <property type="term" value="F:histidinol dehydrogenase activity"/>
    <property type="evidence" value="ECO:0007669"/>
    <property type="project" value="UniProtKB-EC"/>
</dbReference>
<keyword evidence="12" id="KW-0028">Amino-acid biosynthesis</keyword>
<dbReference type="InterPro" id="IPR016161">
    <property type="entry name" value="Ald_DH/histidinol_DH"/>
</dbReference>
<comment type="function">
    <text evidence="1 12">Catalyzes the sequential NAD-dependent oxidations of L-histidinol to L-histidinaldehyde and then to L-histidine.</text>
</comment>
<evidence type="ECO:0000256" key="1">
    <source>
        <dbReference type="ARBA" id="ARBA00003850"/>
    </source>
</evidence>
<accession>A0ABT8UK75</accession>
<keyword evidence="6 12" id="KW-0479">Metal-binding</keyword>
<comment type="cofactor">
    <cofactor evidence="12">
        <name>Zn(2+)</name>
        <dbReference type="ChEBI" id="CHEBI:29105"/>
    </cofactor>
    <text evidence="12">Binds 1 zinc ion per subunit.</text>
</comment>